<dbReference type="EMBL" id="CP003837">
    <property type="protein sequence ID" value="AGH42360.1"/>
    <property type="molecule type" value="Genomic_DNA"/>
</dbReference>
<dbReference type="eggNOG" id="COG0154">
    <property type="taxonomic scope" value="Bacteria"/>
</dbReference>
<dbReference type="Gene3D" id="3.90.1300.10">
    <property type="entry name" value="Amidase signature (AS) domain"/>
    <property type="match status" value="1"/>
</dbReference>
<dbReference type="STRING" id="1129794.C427_0250"/>
<keyword evidence="3" id="KW-1185">Reference proteome</keyword>
<evidence type="ECO:0000313" key="3">
    <source>
        <dbReference type="Proteomes" id="UP000011864"/>
    </source>
</evidence>
<name>K6YYR3_9ALTE</name>
<evidence type="ECO:0000259" key="1">
    <source>
        <dbReference type="Pfam" id="PF01425"/>
    </source>
</evidence>
<proteinExistence type="predicted"/>
<dbReference type="KEGG" id="gps:C427_0250"/>
<dbReference type="PATRIC" id="fig|1129794.4.peg.246"/>
<dbReference type="AlphaFoldDB" id="K6YYR3"/>
<dbReference type="InterPro" id="IPR023631">
    <property type="entry name" value="Amidase_dom"/>
</dbReference>
<dbReference type="Pfam" id="PF01425">
    <property type="entry name" value="Amidase"/>
    <property type="match status" value="1"/>
</dbReference>
<sequence>MYGIKPTVGIVPQRYIIPISLAQDSAGPMTKTTMGAVLMMNAIKISTPGKDYNAGLTKNALKMCVREY</sequence>
<feature type="domain" description="Amidase" evidence="1">
    <location>
        <begin position="2"/>
        <end position="53"/>
    </location>
</feature>
<reference evidence="2 3" key="1">
    <citation type="journal article" date="2013" name="Genome Announc.">
        <title>Complete Genome Sequence of Glaciecola psychrophila Strain 170T.</title>
        <authorList>
            <person name="Yin J."/>
            <person name="Chen J."/>
            <person name="Liu G."/>
            <person name="Yu Y."/>
            <person name="Song L."/>
            <person name="Wang X."/>
            <person name="Qu X."/>
        </authorList>
    </citation>
    <scope>NUCLEOTIDE SEQUENCE [LARGE SCALE GENOMIC DNA]</scope>
    <source>
        <strain evidence="2 3">170</strain>
    </source>
</reference>
<dbReference type="RefSeq" id="WP_007638267.1">
    <property type="nucleotide sequence ID" value="NC_020514.1"/>
</dbReference>
<dbReference type="InterPro" id="IPR036928">
    <property type="entry name" value="AS_sf"/>
</dbReference>
<dbReference type="HOGENOM" id="CLU_2790196_0_0_6"/>
<dbReference type="SUPFAM" id="SSF75304">
    <property type="entry name" value="Amidase signature (AS) enzymes"/>
    <property type="match status" value="1"/>
</dbReference>
<dbReference type="Proteomes" id="UP000011864">
    <property type="component" value="Chromosome"/>
</dbReference>
<accession>K6YYR3</accession>
<organism evidence="2 3">
    <name type="scientific">Paraglaciecola psychrophila 170</name>
    <dbReference type="NCBI Taxonomy" id="1129794"/>
    <lineage>
        <taxon>Bacteria</taxon>
        <taxon>Pseudomonadati</taxon>
        <taxon>Pseudomonadota</taxon>
        <taxon>Gammaproteobacteria</taxon>
        <taxon>Alteromonadales</taxon>
        <taxon>Alteromonadaceae</taxon>
        <taxon>Paraglaciecola</taxon>
    </lineage>
</organism>
<protein>
    <submittedName>
        <fullName evidence="2">Amidase family protein</fullName>
    </submittedName>
</protein>
<dbReference type="OrthoDB" id="9811471at2"/>
<evidence type="ECO:0000313" key="2">
    <source>
        <dbReference type="EMBL" id="AGH42360.1"/>
    </source>
</evidence>
<gene>
    <name evidence="2" type="ORF">C427_0250</name>
</gene>